<evidence type="ECO:0000256" key="2">
    <source>
        <dbReference type="SAM" id="SignalP"/>
    </source>
</evidence>
<dbReference type="HOGENOM" id="CLU_1027114_0_0_1"/>
<evidence type="ECO:0000313" key="3">
    <source>
        <dbReference type="EMBL" id="KIM96650.1"/>
    </source>
</evidence>
<reference evidence="3 4" key="1">
    <citation type="submission" date="2014-04" db="EMBL/GenBank/DDBJ databases">
        <authorList>
            <consortium name="DOE Joint Genome Institute"/>
            <person name="Kuo A."/>
            <person name="Martino E."/>
            <person name="Perotto S."/>
            <person name="Kohler A."/>
            <person name="Nagy L.G."/>
            <person name="Floudas D."/>
            <person name="Copeland A."/>
            <person name="Barry K.W."/>
            <person name="Cichocki N."/>
            <person name="Veneault-Fourrey C."/>
            <person name="LaButti K."/>
            <person name="Lindquist E.A."/>
            <person name="Lipzen A."/>
            <person name="Lundell T."/>
            <person name="Morin E."/>
            <person name="Murat C."/>
            <person name="Sun H."/>
            <person name="Tunlid A."/>
            <person name="Henrissat B."/>
            <person name="Grigoriev I.V."/>
            <person name="Hibbett D.S."/>
            <person name="Martin F."/>
            <person name="Nordberg H.P."/>
            <person name="Cantor M.N."/>
            <person name="Hua S.X."/>
        </authorList>
    </citation>
    <scope>NUCLEOTIDE SEQUENCE [LARGE SCALE GENOMIC DNA]</scope>
    <source>
        <strain evidence="3 4">Zn</strain>
    </source>
</reference>
<reference evidence="4" key="2">
    <citation type="submission" date="2015-01" db="EMBL/GenBank/DDBJ databases">
        <title>Evolutionary Origins and Diversification of the Mycorrhizal Mutualists.</title>
        <authorList>
            <consortium name="DOE Joint Genome Institute"/>
            <consortium name="Mycorrhizal Genomics Consortium"/>
            <person name="Kohler A."/>
            <person name="Kuo A."/>
            <person name="Nagy L.G."/>
            <person name="Floudas D."/>
            <person name="Copeland A."/>
            <person name="Barry K.W."/>
            <person name="Cichocki N."/>
            <person name="Veneault-Fourrey C."/>
            <person name="LaButti K."/>
            <person name="Lindquist E.A."/>
            <person name="Lipzen A."/>
            <person name="Lundell T."/>
            <person name="Morin E."/>
            <person name="Murat C."/>
            <person name="Riley R."/>
            <person name="Ohm R."/>
            <person name="Sun H."/>
            <person name="Tunlid A."/>
            <person name="Henrissat B."/>
            <person name="Grigoriev I.V."/>
            <person name="Hibbett D.S."/>
            <person name="Martin F."/>
        </authorList>
    </citation>
    <scope>NUCLEOTIDE SEQUENCE [LARGE SCALE GENOMIC DNA]</scope>
    <source>
        <strain evidence="4">Zn</strain>
    </source>
</reference>
<feature type="region of interest" description="Disordered" evidence="1">
    <location>
        <begin position="231"/>
        <end position="251"/>
    </location>
</feature>
<evidence type="ECO:0000313" key="4">
    <source>
        <dbReference type="Proteomes" id="UP000054321"/>
    </source>
</evidence>
<dbReference type="InParanoid" id="A0A0C3GKJ2"/>
<accession>A0A0C3GKJ2</accession>
<protein>
    <submittedName>
        <fullName evidence="3">Uncharacterized protein</fullName>
    </submittedName>
</protein>
<dbReference type="InterPro" id="IPR045702">
    <property type="entry name" value="DUF6060"/>
</dbReference>
<dbReference type="Proteomes" id="UP000054321">
    <property type="component" value="Unassembled WGS sequence"/>
</dbReference>
<keyword evidence="2" id="KW-0732">Signal</keyword>
<organism evidence="3 4">
    <name type="scientific">Oidiodendron maius (strain Zn)</name>
    <dbReference type="NCBI Taxonomy" id="913774"/>
    <lineage>
        <taxon>Eukaryota</taxon>
        <taxon>Fungi</taxon>
        <taxon>Dikarya</taxon>
        <taxon>Ascomycota</taxon>
        <taxon>Pezizomycotina</taxon>
        <taxon>Leotiomycetes</taxon>
        <taxon>Leotiomycetes incertae sedis</taxon>
        <taxon>Myxotrichaceae</taxon>
        <taxon>Oidiodendron</taxon>
    </lineage>
</organism>
<feature type="chain" id="PRO_5002164920" evidence="2">
    <location>
        <begin position="26"/>
        <end position="271"/>
    </location>
</feature>
<name>A0A0C3GKJ2_OIDMZ</name>
<evidence type="ECO:0000256" key="1">
    <source>
        <dbReference type="SAM" id="MobiDB-lite"/>
    </source>
</evidence>
<gene>
    <name evidence="3" type="ORF">OIDMADRAFT_58226</name>
</gene>
<keyword evidence="4" id="KW-1185">Reference proteome</keyword>
<dbReference type="AlphaFoldDB" id="A0A0C3GKJ2"/>
<feature type="signal peptide" evidence="2">
    <location>
        <begin position="1"/>
        <end position="25"/>
    </location>
</feature>
<dbReference type="PROSITE" id="PS51257">
    <property type="entry name" value="PROKAR_LIPOPROTEIN"/>
    <property type="match status" value="1"/>
</dbReference>
<sequence>MHRAVLLPQAPYLLCLLSQIWSASAGCQNFTYALNQTIYELGAPIDLDSLSCLAADPDNPVNSAFPQGYCEFPPKSYNITVAPQLRASLISQRNFSQNCPNCWDLLELSPGCSSICWSYFNFVPSEPDSEDREAILTLAQDALKVHTNLTVLIQSVTTSVSIKNAATPDGLFVRPGQNSTLVFLPQLLYITGIVDGCVNQTLNGLAIRVATLDFQPSLALNQTPGIFVQDSQSLPANDTSTKKNAADGGNGSTSKALVWILWSLALGTACA</sequence>
<dbReference type="Pfam" id="PF19535">
    <property type="entry name" value="DUF6060"/>
    <property type="match status" value="1"/>
</dbReference>
<dbReference type="EMBL" id="KN832883">
    <property type="protein sequence ID" value="KIM96650.1"/>
    <property type="molecule type" value="Genomic_DNA"/>
</dbReference>
<proteinExistence type="predicted"/>